<dbReference type="InterPro" id="IPR002173">
    <property type="entry name" value="Carboh/pur_kinase_PfkB_CS"/>
</dbReference>
<feature type="domain" description="Carbohydrate kinase PfkB" evidence="4">
    <location>
        <begin position="6"/>
        <end position="295"/>
    </location>
</feature>
<reference evidence="6" key="1">
    <citation type="submission" date="2018-03" db="EMBL/GenBank/DDBJ databases">
        <authorList>
            <person name="Rodrigo-Torres L."/>
            <person name="Arahal R. D."/>
            <person name="Lucena T."/>
        </authorList>
    </citation>
    <scope>NUCLEOTIDE SEQUENCE [LARGE SCALE GENOMIC DNA]</scope>
    <source>
        <strain evidence="6">CECT 8871</strain>
    </source>
</reference>
<evidence type="ECO:0000313" key="6">
    <source>
        <dbReference type="Proteomes" id="UP000244904"/>
    </source>
</evidence>
<sequence length="305" mass="32290">MTRSFLALGECMIEIAPATDGLCRMGYAGDTFNTAWYARRLLGEDWTVAYGTCVGTDAASDGMLGFIAGEGVDTSAIRRVSDRTVGLYTIALKDGERSFSYWRGQSAAKTMADNEAWLEATLTGRDVIHFSGITLAILAPDARQRFCAAVAKARANGAFVSFDTNLRPRLWESEQAMKDGLTLGASVADCVLPSFDEEEALFGDATPEATIERYRKGGATVIAVKNGGGDVTVWSAETGIETTQTLKVTQVDSTAAGDSFGAGFLCALRTGAPPKIAAQQACALAAQVIQHKGAIVRAIFEGEKA</sequence>
<dbReference type="RefSeq" id="WP_108884684.1">
    <property type="nucleotide sequence ID" value="NZ_OMOJ01000001.1"/>
</dbReference>
<proteinExistence type="inferred from homology"/>
<evidence type="ECO:0000256" key="1">
    <source>
        <dbReference type="ARBA" id="ARBA00010688"/>
    </source>
</evidence>
<protein>
    <submittedName>
        <fullName evidence="5">2-dehydro-3-deoxygluconokinase</fullName>
        <ecNumber evidence="5">2.7.1.45</ecNumber>
    </submittedName>
</protein>
<name>A0A2R8AQ89_9RHOB</name>
<dbReference type="InterPro" id="IPR029056">
    <property type="entry name" value="Ribokinase-like"/>
</dbReference>
<dbReference type="PANTHER" id="PTHR43085">
    <property type="entry name" value="HEXOKINASE FAMILY MEMBER"/>
    <property type="match status" value="1"/>
</dbReference>
<dbReference type="GO" id="GO:0005829">
    <property type="term" value="C:cytosol"/>
    <property type="evidence" value="ECO:0007669"/>
    <property type="project" value="TreeGrafter"/>
</dbReference>
<dbReference type="Proteomes" id="UP000244904">
    <property type="component" value="Unassembled WGS sequence"/>
</dbReference>
<dbReference type="GO" id="GO:0008673">
    <property type="term" value="F:2-dehydro-3-deoxygluconokinase activity"/>
    <property type="evidence" value="ECO:0007669"/>
    <property type="project" value="UniProtKB-EC"/>
</dbReference>
<evidence type="ECO:0000259" key="4">
    <source>
        <dbReference type="Pfam" id="PF00294"/>
    </source>
</evidence>
<evidence type="ECO:0000313" key="5">
    <source>
        <dbReference type="EMBL" id="SPF78004.1"/>
    </source>
</evidence>
<comment type="similarity">
    <text evidence="1">Belongs to the carbohydrate kinase PfkB family.</text>
</comment>
<dbReference type="Gene3D" id="3.40.1190.20">
    <property type="match status" value="1"/>
</dbReference>
<dbReference type="GO" id="GO:0006974">
    <property type="term" value="P:DNA damage response"/>
    <property type="evidence" value="ECO:0007669"/>
    <property type="project" value="TreeGrafter"/>
</dbReference>
<keyword evidence="2 5" id="KW-0808">Transferase</keyword>
<dbReference type="PROSITE" id="PS00584">
    <property type="entry name" value="PFKB_KINASES_2"/>
    <property type="match status" value="1"/>
</dbReference>
<dbReference type="EMBL" id="OMOJ01000001">
    <property type="protein sequence ID" value="SPF78004.1"/>
    <property type="molecule type" value="Genomic_DNA"/>
</dbReference>
<keyword evidence="3 5" id="KW-0418">Kinase</keyword>
<dbReference type="EC" id="2.7.1.45" evidence="5"/>
<dbReference type="OrthoDB" id="9776822at2"/>
<dbReference type="GO" id="GO:0042840">
    <property type="term" value="P:D-glucuronate catabolic process"/>
    <property type="evidence" value="ECO:0007669"/>
    <property type="project" value="TreeGrafter"/>
</dbReference>
<dbReference type="PANTHER" id="PTHR43085:SF15">
    <property type="entry name" value="2-DEHYDRO-3-DEOXYGLUCONOKINASE"/>
    <property type="match status" value="1"/>
</dbReference>
<evidence type="ECO:0000256" key="3">
    <source>
        <dbReference type="ARBA" id="ARBA00022777"/>
    </source>
</evidence>
<dbReference type="AlphaFoldDB" id="A0A2R8AQ89"/>
<dbReference type="InterPro" id="IPR050306">
    <property type="entry name" value="PfkB_Carbo_kinase"/>
</dbReference>
<accession>A0A2R8AQ89</accession>
<dbReference type="Pfam" id="PF00294">
    <property type="entry name" value="PfkB"/>
    <property type="match status" value="1"/>
</dbReference>
<organism evidence="5 6">
    <name type="scientific">Pseudoprimorskyibacter insulae</name>
    <dbReference type="NCBI Taxonomy" id="1695997"/>
    <lineage>
        <taxon>Bacteria</taxon>
        <taxon>Pseudomonadati</taxon>
        <taxon>Pseudomonadota</taxon>
        <taxon>Alphaproteobacteria</taxon>
        <taxon>Rhodobacterales</taxon>
        <taxon>Paracoccaceae</taxon>
        <taxon>Pseudoprimorskyibacter</taxon>
    </lineage>
</organism>
<dbReference type="SUPFAM" id="SSF53613">
    <property type="entry name" value="Ribokinase-like"/>
    <property type="match status" value="1"/>
</dbReference>
<gene>
    <name evidence="5" type="primary">kdgK_1</name>
    <name evidence="5" type="ORF">PRI8871_00593</name>
</gene>
<keyword evidence="6" id="KW-1185">Reference proteome</keyword>
<dbReference type="InterPro" id="IPR011611">
    <property type="entry name" value="PfkB_dom"/>
</dbReference>
<evidence type="ECO:0000256" key="2">
    <source>
        <dbReference type="ARBA" id="ARBA00022679"/>
    </source>
</evidence>
<dbReference type="GO" id="GO:0019698">
    <property type="term" value="P:D-galacturonate catabolic process"/>
    <property type="evidence" value="ECO:0007669"/>
    <property type="project" value="TreeGrafter"/>
</dbReference>
<dbReference type="CDD" id="cd01166">
    <property type="entry name" value="KdgK"/>
    <property type="match status" value="1"/>
</dbReference>